<feature type="compositionally biased region" description="Basic residues" evidence="9">
    <location>
        <begin position="402"/>
        <end position="414"/>
    </location>
</feature>
<reference evidence="10 11" key="1">
    <citation type="submission" date="2024-02" db="EMBL/GenBank/DDBJ databases">
        <title>A draft genome for the cacao thread blight pathogen Marasmius crinis-equi.</title>
        <authorList>
            <person name="Cohen S.P."/>
            <person name="Baruah I.K."/>
            <person name="Amoako-Attah I."/>
            <person name="Bukari Y."/>
            <person name="Meinhardt L.W."/>
            <person name="Bailey B.A."/>
        </authorList>
    </citation>
    <scope>NUCLEOTIDE SEQUENCE [LARGE SCALE GENOMIC DNA]</scope>
    <source>
        <strain evidence="10 11">GH-76</strain>
    </source>
</reference>
<feature type="compositionally biased region" description="Acidic residues" evidence="9">
    <location>
        <begin position="61"/>
        <end position="70"/>
    </location>
</feature>
<dbReference type="InterPro" id="IPR038664">
    <property type="entry name" value="Gar1/Naf1_Cbf5-bd_sf"/>
</dbReference>
<keyword evidence="11" id="KW-1185">Reference proteome</keyword>
<evidence type="ECO:0000256" key="8">
    <source>
        <dbReference type="ARBA" id="ARBA00023242"/>
    </source>
</evidence>
<evidence type="ECO:0000256" key="9">
    <source>
        <dbReference type="SAM" id="MobiDB-lite"/>
    </source>
</evidence>
<name>A0ABR3FZS2_9AGAR</name>
<dbReference type="InterPro" id="IPR009000">
    <property type="entry name" value="Transl_B-barrel_sf"/>
</dbReference>
<feature type="compositionally biased region" description="Polar residues" evidence="9">
    <location>
        <begin position="514"/>
        <end position="530"/>
    </location>
</feature>
<evidence type="ECO:0000256" key="4">
    <source>
        <dbReference type="ARBA" id="ARBA00022517"/>
    </source>
</evidence>
<feature type="compositionally biased region" description="Polar residues" evidence="9">
    <location>
        <begin position="380"/>
        <end position="393"/>
    </location>
</feature>
<feature type="compositionally biased region" description="Acidic residues" evidence="9">
    <location>
        <begin position="271"/>
        <end position="288"/>
    </location>
</feature>
<evidence type="ECO:0000256" key="3">
    <source>
        <dbReference type="ARBA" id="ARBA00021438"/>
    </source>
</evidence>
<evidence type="ECO:0000313" key="10">
    <source>
        <dbReference type="EMBL" id="KAL0581051.1"/>
    </source>
</evidence>
<feature type="compositionally biased region" description="Low complexity" evidence="9">
    <location>
        <begin position="302"/>
        <end position="318"/>
    </location>
</feature>
<keyword evidence="6" id="KW-0597">Phosphoprotein</keyword>
<proteinExistence type="inferred from homology"/>
<keyword evidence="5" id="KW-0698">rRNA processing</keyword>
<keyword evidence="8" id="KW-0539">Nucleus</keyword>
<dbReference type="InterPro" id="IPR040309">
    <property type="entry name" value="Naf1"/>
</dbReference>
<dbReference type="Gene3D" id="2.40.10.230">
    <property type="entry name" value="Probable tRNA pseudouridine synthase domain"/>
    <property type="match status" value="1"/>
</dbReference>
<feature type="compositionally biased region" description="Polar residues" evidence="9">
    <location>
        <begin position="537"/>
        <end position="552"/>
    </location>
</feature>
<dbReference type="EMBL" id="JBAHYK010000017">
    <property type="protein sequence ID" value="KAL0581051.1"/>
    <property type="molecule type" value="Genomic_DNA"/>
</dbReference>
<dbReference type="Proteomes" id="UP001465976">
    <property type="component" value="Unassembled WGS sequence"/>
</dbReference>
<dbReference type="Pfam" id="PF04410">
    <property type="entry name" value="Gar1"/>
    <property type="match status" value="1"/>
</dbReference>
<accession>A0ABR3FZS2</accession>
<protein>
    <recommendedName>
        <fullName evidence="3">H/ACA ribonucleoprotein complex non-core subunit NAF1</fullName>
    </recommendedName>
</protein>
<sequence length="558" mass="61603">MDHFKVPSDIPQDLLLIQSIVGVTEQLPKIITKTDNPHQTSIATSSDASSSSDDSIASSDSEVDSEDEIETELKVVDEKEGASTVVKTEEKDNASSDSSEDESEKTDPQRKGKQKDEGEDGMDEEDAGPSAGIQSYFRTKNEVAEPAINIPDVEEVGPTEYLERVGEVMNIVENVAIVKGLPSEVANRGAEKALDSDTLLVFDDRKVLGYIYETFGPTTQPLYQVKFNSTYPLNPEKVRVSREVFHVPQHSKFIFTQRIAAMKGSDASNMNDEEPAEHELEFSDDEAEAEYKRNLKKRRAGSRASSVVSSRYSTPTPSQLRDQDLSDDYFTGTNAYSEVGPYDADYGALAPSRPVPKPYDDPYSDEFTGTSPIVAGGPSAPSSTKHSSQTPRSQMDDDLRSRARGSRARGRGGRRGGGGGYDRSQSRERSRAYDNFNSPPPSIPQYYPQQHQLPNPTQQQIPPQWSYQPNSPAGMQYPGINFQQPFIQPHINPLFAAQFGMPQAMGFGRMQQGQPEMQSERFTNTPQSLNPGGHWTDQWTVHGGSNQGSATDESLERH</sequence>
<dbReference type="PANTHER" id="PTHR31633">
    <property type="entry name" value="H/ACA RIBONUCLEOPROTEIN COMPLEX NON-CORE SUBUNIT NAF1"/>
    <property type="match status" value="1"/>
</dbReference>
<feature type="region of interest" description="Disordered" evidence="9">
    <location>
        <begin position="32"/>
        <end position="132"/>
    </location>
</feature>
<evidence type="ECO:0000256" key="1">
    <source>
        <dbReference type="ARBA" id="ARBA00004123"/>
    </source>
</evidence>
<feature type="compositionally biased region" description="Basic and acidic residues" evidence="9">
    <location>
        <begin position="105"/>
        <end position="116"/>
    </location>
</feature>
<feature type="compositionally biased region" description="Basic and acidic residues" evidence="9">
    <location>
        <begin position="71"/>
        <end position="94"/>
    </location>
</feature>
<dbReference type="PANTHER" id="PTHR31633:SF1">
    <property type="entry name" value="H_ACA RIBONUCLEOPROTEIN COMPLEX NON-CORE SUBUNIT NAF1"/>
    <property type="match status" value="1"/>
</dbReference>
<organism evidence="10 11">
    <name type="scientific">Marasmius crinis-equi</name>
    <dbReference type="NCBI Taxonomy" id="585013"/>
    <lineage>
        <taxon>Eukaryota</taxon>
        <taxon>Fungi</taxon>
        <taxon>Dikarya</taxon>
        <taxon>Basidiomycota</taxon>
        <taxon>Agaricomycotina</taxon>
        <taxon>Agaricomycetes</taxon>
        <taxon>Agaricomycetidae</taxon>
        <taxon>Agaricales</taxon>
        <taxon>Marasmiineae</taxon>
        <taxon>Marasmiaceae</taxon>
        <taxon>Marasmius</taxon>
    </lineage>
</organism>
<feature type="compositionally biased region" description="Low complexity" evidence="9">
    <location>
        <begin position="444"/>
        <end position="460"/>
    </location>
</feature>
<evidence type="ECO:0000256" key="5">
    <source>
        <dbReference type="ARBA" id="ARBA00022552"/>
    </source>
</evidence>
<evidence type="ECO:0000256" key="6">
    <source>
        <dbReference type="ARBA" id="ARBA00022553"/>
    </source>
</evidence>
<keyword evidence="4" id="KW-0690">Ribosome biogenesis</keyword>
<feature type="region of interest" description="Disordered" evidence="9">
    <location>
        <begin position="514"/>
        <end position="558"/>
    </location>
</feature>
<dbReference type="SUPFAM" id="SSF50447">
    <property type="entry name" value="Translation proteins"/>
    <property type="match status" value="1"/>
</dbReference>
<comment type="subcellular location">
    <subcellularLocation>
        <location evidence="1">Nucleus</location>
    </subcellularLocation>
</comment>
<evidence type="ECO:0000313" key="11">
    <source>
        <dbReference type="Proteomes" id="UP001465976"/>
    </source>
</evidence>
<gene>
    <name evidence="10" type="ORF">V5O48_000944</name>
</gene>
<comment type="similarity">
    <text evidence="2">Belongs to the NAF1 family.</text>
</comment>
<feature type="compositionally biased region" description="Acidic residues" evidence="9">
    <location>
        <begin position="117"/>
        <end position="127"/>
    </location>
</feature>
<evidence type="ECO:0000256" key="2">
    <source>
        <dbReference type="ARBA" id="ARBA00009801"/>
    </source>
</evidence>
<feature type="compositionally biased region" description="Low complexity" evidence="9">
    <location>
        <begin position="40"/>
        <end position="60"/>
    </location>
</feature>
<comment type="caution">
    <text evidence="10">The sequence shown here is derived from an EMBL/GenBank/DDBJ whole genome shotgun (WGS) entry which is preliminary data.</text>
</comment>
<evidence type="ECO:0000256" key="7">
    <source>
        <dbReference type="ARBA" id="ARBA00022884"/>
    </source>
</evidence>
<dbReference type="InterPro" id="IPR007504">
    <property type="entry name" value="H/ACA_rnp_Gar1/Naf1"/>
</dbReference>
<feature type="region of interest" description="Disordered" evidence="9">
    <location>
        <begin position="265"/>
        <end position="462"/>
    </location>
</feature>
<keyword evidence="7" id="KW-0694">RNA-binding</keyword>